<organism evidence="2 3">
    <name type="scientific">Suhomyces tanzawaensis NRRL Y-17324</name>
    <dbReference type="NCBI Taxonomy" id="984487"/>
    <lineage>
        <taxon>Eukaryota</taxon>
        <taxon>Fungi</taxon>
        <taxon>Dikarya</taxon>
        <taxon>Ascomycota</taxon>
        <taxon>Saccharomycotina</taxon>
        <taxon>Pichiomycetes</taxon>
        <taxon>Debaryomycetaceae</taxon>
        <taxon>Suhomyces</taxon>
    </lineage>
</organism>
<dbReference type="InterPro" id="IPR011993">
    <property type="entry name" value="PH-like_dom_sf"/>
</dbReference>
<keyword evidence="3" id="KW-1185">Reference proteome</keyword>
<accession>A0A1E4SRT2</accession>
<dbReference type="GeneID" id="30982767"/>
<dbReference type="AlphaFoldDB" id="A0A1E4SRT2"/>
<dbReference type="Proteomes" id="UP000094285">
    <property type="component" value="Unassembled WGS sequence"/>
</dbReference>
<evidence type="ECO:0000313" key="2">
    <source>
        <dbReference type="EMBL" id="ODV82137.1"/>
    </source>
</evidence>
<dbReference type="RefSeq" id="XP_020067259.1">
    <property type="nucleotide sequence ID" value="XM_020208630.1"/>
</dbReference>
<dbReference type="EMBL" id="KV453909">
    <property type="protein sequence ID" value="ODV82137.1"/>
    <property type="molecule type" value="Genomic_DNA"/>
</dbReference>
<dbReference type="STRING" id="984487.A0A1E4SRT2"/>
<name>A0A1E4SRT2_9ASCO</name>
<proteinExistence type="predicted"/>
<sequence length="240" mass="27230">MPYTPNIVSTVLFESSEVVVFKIPPGPSKLAKWNLNESNVIWRGSIRLVEQEVIQEETKETRETNDNYDTHIQGELLTSVLENSSTSSTAVDGDHSPDPSPDPSPPHQGLRAKIELFNTQTIPPSVGSLTSVRKDTQWAEVWYNPIDRIASEGIKIANNGQDTVQITESSRYYKIVAQLPQTGYHPRAIDDDDLDLLQIGLGLKFRESYQAISFSESLNLYRRRYRNFEEQYNSDIRALE</sequence>
<protein>
    <submittedName>
        <fullName evidence="2">Uncharacterized protein</fullName>
    </submittedName>
</protein>
<feature type="non-terminal residue" evidence="2">
    <location>
        <position position="240"/>
    </location>
</feature>
<evidence type="ECO:0000256" key="1">
    <source>
        <dbReference type="SAM" id="MobiDB-lite"/>
    </source>
</evidence>
<dbReference type="Gene3D" id="2.30.29.30">
    <property type="entry name" value="Pleckstrin-homology domain (PH domain)/Phosphotyrosine-binding domain (PTB)"/>
    <property type="match status" value="1"/>
</dbReference>
<gene>
    <name evidence="2" type="ORF">CANTADRAFT_35300</name>
</gene>
<dbReference type="OrthoDB" id="4018970at2759"/>
<feature type="region of interest" description="Disordered" evidence="1">
    <location>
        <begin position="84"/>
        <end position="109"/>
    </location>
</feature>
<reference evidence="3" key="1">
    <citation type="submission" date="2016-05" db="EMBL/GenBank/DDBJ databases">
        <title>Comparative genomics of biotechnologically important yeasts.</title>
        <authorList>
            <consortium name="DOE Joint Genome Institute"/>
            <person name="Riley R."/>
            <person name="Haridas S."/>
            <person name="Wolfe K.H."/>
            <person name="Lopes M.R."/>
            <person name="Hittinger C.T."/>
            <person name="Goker M."/>
            <person name="Salamov A."/>
            <person name="Wisecaver J."/>
            <person name="Long T.M."/>
            <person name="Aerts A.L."/>
            <person name="Barry K."/>
            <person name="Choi C."/>
            <person name="Clum A."/>
            <person name="Coughlan A.Y."/>
            <person name="Deshpande S."/>
            <person name="Douglass A.P."/>
            <person name="Hanson S.J."/>
            <person name="Klenk H.-P."/>
            <person name="Labutti K."/>
            <person name="Lapidus A."/>
            <person name="Lindquist E."/>
            <person name="Lipzen A."/>
            <person name="Meier-Kolthoff J.P."/>
            <person name="Ohm R.A."/>
            <person name="Otillar R.P."/>
            <person name="Pangilinan J."/>
            <person name="Peng Y."/>
            <person name="Rokas A."/>
            <person name="Rosa C.A."/>
            <person name="Scheuner C."/>
            <person name="Sibirny A.A."/>
            <person name="Slot J.C."/>
            <person name="Stielow J.B."/>
            <person name="Sun H."/>
            <person name="Kurtzman C.P."/>
            <person name="Blackwell M."/>
            <person name="Grigoriev I.V."/>
            <person name="Jeffries T.W."/>
        </authorList>
    </citation>
    <scope>NUCLEOTIDE SEQUENCE [LARGE SCALE GENOMIC DNA]</scope>
    <source>
        <strain evidence="3">NRRL Y-17324</strain>
    </source>
</reference>
<evidence type="ECO:0000313" key="3">
    <source>
        <dbReference type="Proteomes" id="UP000094285"/>
    </source>
</evidence>